<dbReference type="InterPro" id="IPR050592">
    <property type="entry name" value="GDSL_lipolytic_enzyme"/>
</dbReference>
<organism evidence="1 2">
    <name type="scientific">Malus baccata</name>
    <name type="common">Siberian crab apple</name>
    <name type="synonym">Pyrus baccata</name>
    <dbReference type="NCBI Taxonomy" id="106549"/>
    <lineage>
        <taxon>Eukaryota</taxon>
        <taxon>Viridiplantae</taxon>
        <taxon>Streptophyta</taxon>
        <taxon>Embryophyta</taxon>
        <taxon>Tracheophyta</taxon>
        <taxon>Spermatophyta</taxon>
        <taxon>Magnoliopsida</taxon>
        <taxon>eudicotyledons</taxon>
        <taxon>Gunneridae</taxon>
        <taxon>Pentapetalae</taxon>
        <taxon>rosids</taxon>
        <taxon>fabids</taxon>
        <taxon>Rosales</taxon>
        <taxon>Rosaceae</taxon>
        <taxon>Amygdaloideae</taxon>
        <taxon>Maleae</taxon>
        <taxon>Malus</taxon>
    </lineage>
</organism>
<dbReference type="AlphaFoldDB" id="A0A540LIW4"/>
<gene>
    <name evidence="1" type="ORF">C1H46_028006</name>
</gene>
<accession>A0A540LIW4</accession>
<dbReference type="PANTHER" id="PTHR45642">
    <property type="entry name" value="GDSL ESTERASE/LIPASE EXL3"/>
    <property type="match status" value="1"/>
</dbReference>
<sequence length="85" mass="9612">MSLGGRPPMSRLPLERTTDILFGSVCIEEYNDEAKSFNVKMQELGEKLNTELVIFQLVLSNPYDILSEIIRNPVFSSSFVVMLSL</sequence>
<dbReference type="EMBL" id="VIEB01000565">
    <property type="protein sequence ID" value="TQD86403.1"/>
    <property type="molecule type" value="Genomic_DNA"/>
</dbReference>
<dbReference type="STRING" id="106549.A0A540LIW4"/>
<dbReference type="PANTHER" id="PTHR45642:SF46">
    <property type="entry name" value="OS06G0636700 PROTEIN"/>
    <property type="match status" value="1"/>
</dbReference>
<dbReference type="Proteomes" id="UP000315295">
    <property type="component" value="Unassembled WGS sequence"/>
</dbReference>
<comment type="caution">
    <text evidence="1">The sequence shown here is derived from an EMBL/GenBank/DDBJ whole genome shotgun (WGS) entry which is preliminary data.</text>
</comment>
<evidence type="ECO:0000313" key="2">
    <source>
        <dbReference type="Proteomes" id="UP000315295"/>
    </source>
</evidence>
<name>A0A540LIW4_MALBA</name>
<evidence type="ECO:0000313" key="1">
    <source>
        <dbReference type="EMBL" id="TQD86403.1"/>
    </source>
</evidence>
<reference evidence="1 2" key="1">
    <citation type="journal article" date="2019" name="G3 (Bethesda)">
        <title>Sequencing of a Wild Apple (Malus baccata) Genome Unravels the Differences Between Cultivated and Wild Apple Species Regarding Disease Resistance and Cold Tolerance.</title>
        <authorList>
            <person name="Chen X."/>
        </authorList>
    </citation>
    <scope>NUCLEOTIDE SEQUENCE [LARGE SCALE GENOMIC DNA]</scope>
    <source>
        <strain evidence="2">cv. Shandingzi</strain>
        <tissue evidence="1">Leaves</tissue>
    </source>
</reference>
<keyword evidence="2" id="KW-1185">Reference proteome</keyword>
<proteinExistence type="predicted"/>
<protein>
    <submittedName>
        <fullName evidence="1">Uncharacterized protein</fullName>
    </submittedName>
</protein>